<evidence type="ECO:0000313" key="2">
    <source>
        <dbReference type="EMBL" id="CAG8803744.1"/>
    </source>
</evidence>
<feature type="region of interest" description="Disordered" evidence="1">
    <location>
        <begin position="51"/>
        <end position="73"/>
    </location>
</feature>
<evidence type="ECO:0000313" key="3">
    <source>
        <dbReference type="Proteomes" id="UP000789759"/>
    </source>
</evidence>
<dbReference type="AlphaFoldDB" id="A0A9N9JYW4"/>
<proteinExistence type="predicted"/>
<protein>
    <submittedName>
        <fullName evidence="2">14_t:CDS:1</fullName>
    </submittedName>
</protein>
<organism evidence="2 3">
    <name type="scientific">Cetraspora pellucida</name>
    <dbReference type="NCBI Taxonomy" id="1433469"/>
    <lineage>
        <taxon>Eukaryota</taxon>
        <taxon>Fungi</taxon>
        <taxon>Fungi incertae sedis</taxon>
        <taxon>Mucoromycota</taxon>
        <taxon>Glomeromycotina</taxon>
        <taxon>Glomeromycetes</taxon>
        <taxon>Diversisporales</taxon>
        <taxon>Gigasporaceae</taxon>
        <taxon>Cetraspora</taxon>
    </lineage>
</organism>
<keyword evidence="3" id="KW-1185">Reference proteome</keyword>
<dbReference type="OrthoDB" id="1922977at2759"/>
<dbReference type="EMBL" id="CAJVQA010032895">
    <property type="protein sequence ID" value="CAG8803744.1"/>
    <property type="molecule type" value="Genomic_DNA"/>
</dbReference>
<accession>A0A9N9JYW4</accession>
<dbReference type="Proteomes" id="UP000789759">
    <property type="component" value="Unassembled WGS sequence"/>
</dbReference>
<evidence type="ECO:0000256" key="1">
    <source>
        <dbReference type="SAM" id="MobiDB-lite"/>
    </source>
</evidence>
<feature type="non-terminal residue" evidence="2">
    <location>
        <position position="341"/>
    </location>
</feature>
<gene>
    <name evidence="2" type="ORF">CPELLU_LOCUS17935</name>
</gene>
<reference evidence="2" key="1">
    <citation type="submission" date="2021-06" db="EMBL/GenBank/DDBJ databases">
        <authorList>
            <person name="Kallberg Y."/>
            <person name="Tangrot J."/>
            <person name="Rosling A."/>
        </authorList>
    </citation>
    <scope>NUCLEOTIDE SEQUENCE</scope>
    <source>
        <strain evidence="2">FL966</strain>
    </source>
</reference>
<feature type="non-terminal residue" evidence="2">
    <location>
        <position position="1"/>
    </location>
</feature>
<name>A0A9N9JYW4_9GLOM</name>
<sequence length="341" mass="39499">KSIRQSDITGLGLSALSCFQILSLTSHFIGRSKSLEVHFSLNNPYIKSEPEGCNNDSDYENHSRSDSQGNNNYSGSKGSCQDFTIQLNWQLIITLICYIFRQLQEQSNSSFVPYDSILKRFQSYRFYPCYKQEIGKHVYKLTIYSHDYNVDCKMCVFESQSRGHYEELISNMSSYYERCTPIEQQEYHSSLEALLNKLRAEGKTNVNKIIDAIKQLGQEIDNEETLSAYNINKDLENDNNNIQTGSEEILKSLYEMQQDTVEDLRHIDIDYFQDQYHILQDEGTIQDKQMYVQQGEETLKSQGTQTNNESSTLYFLLPLALAKNCNLSAFFFFNNLLAYNT</sequence>
<comment type="caution">
    <text evidence="2">The sequence shown here is derived from an EMBL/GenBank/DDBJ whole genome shotgun (WGS) entry which is preliminary data.</text>
</comment>